<dbReference type="WBParaSite" id="PgB04_g055_t01">
    <property type="protein sequence ID" value="PgB04_g055_t01"/>
    <property type="gene ID" value="PgB04_g055"/>
</dbReference>
<dbReference type="InterPro" id="IPR000092">
    <property type="entry name" value="Polyprenyl_synt"/>
</dbReference>
<evidence type="ECO:0000313" key="4">
    <source>
        <dbReference type="Proteomes" id="UP000887569"/>
    </source>
</evidence>
<accession>A0A914ZHM6</accession>
<dbReference type="GO" id="GO:0008299">
    <property type="term" value="P:isoprenoid biosynthetic process"/>
    <property type="evidence" value="ECO:0007669"/>
    <property type="project" value="InterPro"/>
</dbReference>
<keyword evidence="4" id="KW-1185">Reference proteome</keyword>
<dbReference type="GO" id="GO:0046872">
    <property type="term" value="F:metal ion binding"/>
    <property type="evidence" value="ECO:0007669"/>
    <property type="project" value="UniProtKB-KW"/>
</dbReference>
<dbReference type="InterPro" id="IPR008949">
    <property type="entry name" value="Isoprenoid_synthase_dom_sf"/>
</dbReference>
<comment type="similarity">
    <text evidence="3">Belongs to the FPP/GGPP synthase family.</text>
</comment>
<dbReference type="CDD" id="cd00685">
    <property type="entry name" value="Trans_IPPS_HT"/>
    <property type="match status" value="1"/>
</dbReference>
<evidence type="ECO:0000256" key="1">
    <source>
        <dbReference type="ARBA" id="ARBA00022723"/>
    </source>
</evidence>
<dbReference type="PANTHER" id="PTHR12001:SF44">
    <property type="entry name" value="GERANYLGERANYL PYROPHOSPHATE SYNTHASE"/>
    <property type="match status" value="1"/>
</dbReference>
<dbReference type="GO" id="GO:0042811">
    <property type="term" value="P:pheromone biosynthetic process"/>
    <property type="evidence" value="ECO:0007669"/>
    <property type="project" value="UniProtKB-ARBA"/>
</dbReference>
<proteinExistence type="inferred from homology"/>
<dbReference type="Gene3D" id="1.10.600.10">
    <property type="entry name" value="Farnesyl Diphosphate Synthase"/>
    <property type="match status" value="1"/>
</dbReference>
<dbReference type="WBParaSite" id="PgB04_g055_t04">
    <property type="protein sequence ID" value="PgB04_g055_t04"/>
    <property type="gene ID" value="PgB04_g055"/>
</dbReference>
<dbReference type="Proteomes" id="UP000887569">
    <property type="component" value="Unplaced"/>
</dbReference>
<dbReference type="AlphaFoldDB" id="A0A914ZHM6"/>
<evidence type="ECO:0000313" key="6">
    <source>
        <dbReference type="WBParaSite" id="PgB04_g055_t02"/>
    </source>
</evidence>
<evidence type="ECO:0000313" key="5">
    <source>
        <dbReference type="WBParaSite" id="PgB04_g055_t01"/>
    </source>
</evidence>
<sequence>ISNMNEDETYLMAPFIYISKVPGKHVRSRLATAFNLWLRINDDPLELIMCTVEMLHNASLLIDDIEDSSILRRGIPVAHSVYGVARTINTGNYVYFVALSKCLQLARPEAIEIFCEKMLELHRGQGKELYWRDTMQCPTESQYEEMVIEKTGGLFSLAIRLMELFSVHQYNFTPLINNLALYCQIRDDYINLCSRDYAELKSFAEDLTDGKFSFPIVAAVRHGDADDEILNILRQKTKDNEVKKYCIRLLHERGAISHTLNRLKQLHDAILSEVKNLGGNELLQNLVETLSHGLVNDSNGTKRTHLSTKK</sequence>
<protein>
    <submittedName>
        <fullName evidence="5 6">Geranylgeranyl pyrophosphate synthase</fullName>
    </submittedName>
</protein>
<dbReference type="Pfam" id="PF00348">
    <property type="entry name" value="polyprenyl_synt"/>
    <property type="match status" value="1"/>
</dbReference>
<dbReference type="SFLD" id="SFLDS00005">
    <property type="entry name" value="Isoprenoid_Synthase_Type_I"/>
    <property type="match status" value="1"/>
</dbReference>
<dbReference type="GO" id="GO:0004659">
    <property type="term" value="F:prenyltransferase activity"/>
    <property type="evidence" value="ECO:0007669"/>
    <property type="project" value="InterPro"/>
</dbReference>
<name>A0A914ZHM6_PARUN</name>
<dbReference type="InterPro" id="IPR033749">
    <property type="entry name" value="Polyprenyl_synt_CS"/>
</dbReference>
<dbReference type="PANTHER" id="PTHR12001">
    <property type="entry name" value="GERANYLGERANYL PYROPHOSPHATE SYNTHASE"/>
    <property type="match status" value="1"/>
</dbReference>
<keyword evidence="2" id="KW-0460">Magnesium</keyword>
<dbReference type="WBParaSite" id="PgB04_g055_t02">
    <property type="protein sequence ID" value="PgB04_g055_t02"/>
    <property type="gene ID" value="PgB04_g055"/>
</dbReference>
<evidence type="ECO:0000313" key="7">
    <source>
        <dbReference type="WBParaSite" id="PgB04_g055_t05"/>
    </source>
</evidence>
<dbReference type="WBParaSite" id="PgB04_g055_t05">
    <property type="protein sequence ID" value="PgB04_g055_t05"/>
    <property type="gene ID" value="PgB04_g055"/>
</dbReference>
<reference evidence="5 6" key="1">
    <citation type="submission" date="2022-11" db="UniProtKB">
        <authorList>
            <consortium name="WormBaseParasite"/>
        </authorList>
    </citation>
    <scope>IDENTIFICATION</scope>
</reference>
<evidence type="ECO:0000256" key="3">
    <source>
        <dbReference type="RuleBase" id="RU004466"/>
    </source>
</evidence>
<keyword evidence="1" id="KW-0479">Metal-binding</keyword>
<dbReference type="PROSITE" id="PS00723">
    <property type="entry name" value="POLYPRENYL_SYNTHASE_1"/>
    <property type="match status" value="1"/>
</dbReference>
<evidence type="ECO:0000256" key="2">
    <source>
        <dbReference type="ARBA" id="ARBA00022842"/>
    </source>
</evidence>
<dbReference type="SUPFAM" id="SSF48576">
    <property type="entry name" value="Terpenoid synthases"/>
    <property type="match status" value="1"/>
</dbReference>
<organism evidence="4 7">
    <name type="scientific">Parascaris univalens</name>
    <name type="common">Nematode worm</name>
    <dbReference type="NCBI Taxonomy" id="6257"/>
    <lineage>
        <taxon>Eukaryota</taxon>
        <taxon>Metazoa</taxon>
        <taxon>Ecdysozoa</taxon>
        <taxon>Nematoda</taxon>
        <taxon>Chromadorea</taxon>
        <taxon>Rhabditida</taxon>
        <taxon>Spirurina</taxon>
        <taxon>Ascaridomorpha</taxon>
        <taxon>Ascaridoidea</taxon>
        <taxon>Ascarididae</taxon>
        <taxon>Parascaris</taxon>
    </lineage>
</organism>
<dbReference type="WBParaSite" id="PgB04_g055_t03">
    <property type="protein sequence ID" value="PgB04_g055_t03"/>
    <property type="gene ID" value="PgB04_g055"/>
</dbReference>
<keyword evidence="3" id="KW-0808">Transferase</keyword>